<comment type="function">
    <text evidence="9">Component of the transport system for branched-chain amino acids.</text>
</comment>
<feature type="transmembrane region" description="Helical" evidence="9">
    <location>
        <begin position="307"/>
        <end position="325"/>
    </location>
</feature>
<comment type="similarity">
    <text evidence="2 9">Belongs to the branched chain amino acid transporter family.</text>
</comment>
<evidence type="ECO:0000313" key="11">
    <source>
        <dbReference type="Proteomes" id="UP001079657"/>
    </source>
</evidence>
<keyword evidence="6 9" id="KW-0029">Amino-acid transport</keyword>
<protein>
    <recommendedName>
        <fullName evidence="9">Branched-chain amino acid transport system carrier protein</fullName>
    </recommendedName>
</protein>
<evidence type="ECO:0000256" key="8">
    <source>
        <dbReference type="ARBA" id="ARBA00023136"/>
    </source>
</evidence>
<dbReference type="EMBL" id="JAPQES010000001">
    <property type="protein sequence ID" value="MCY6369178.1"/>
    <property type="molecule type" value="Genomic_DNA"/>
</dbReference>
<feature type="transmembrane region" description="Helical" evidence="9">
    <location>
        <begin position="192"/>
        <end position="212"/>
    </location>
</feature>
<feature type="transmembrane region" description="Helical" evidence="9">
    <location>
        <begin position="363"/>
        <end position="383"/>
    </location>
</feature>
<feature type="transmembrane region" description="Helical" evidence="9">
    <location>
        <begin position="112"/>
        <end position="134"/>
    </location>
</feature>
<evidence type="ECO:0000256" key="3">
    <source>
        <dbReference type="ARBA" id="ARBA00022448"/>
    </source>
</evidence>
<name>A0ABT4CL10_9CLOT</name>
<feature type="transmembrane region" description="Helical" evidence="9">
    <location>
        <begin position="274"/>
        <end position="295"/>
    </location>
</feature>
<feature type="transmembrane region" description="Helical" evidence="9">
    <location>
        <begin position="224"/>
        <end position="244"/>
    </location>
</feature>
<feature type="transmembrane region" description="Helical" evidence="9">
    <location>
        <begin position="38"/>
        <end position="61"/>
    </location>
</feature>
<dbReference type="InterPro" id="IPR004685">
    <property type="entry name" value="Brnchd-chn_aa_trnsp_Livcs"/>
</dbReference>
<comment type="caution">
    <text evidence="10">The sequence shown here is derived from an EMBL/GenBank/DDBJ whole genome shotgun (WGS) entry which is preliminary data.</text>
</comment>
<proteinExistence type="inferred from homology"/>
<keyword evidence="5 9" id="KW-0812">Transmembrane</keyword>
<feature type="transmembrane region" description="Helical" evidence="9">
    <location>
        <begin position="82"/>
        <end position="100"/>
    </location>
</feature>
<keyword evidence="3 9" id="KW-0813">Transport</keyword>
<keyword evidence="7 9" id="KW-1133">Transmembrane helix</keyword>
<evidence type="ECO:0000256" key="4">
    <source>
        <dbReference type="ARBA" id="ARBA00022475"/>
    </source>
</evidence>
<dbReference type="NCBIfam" id="TIGR00796">
    <property type="entry name" value="livcs"/>
    <property type="match status" value="1"/>
</dbReference>
<keyword evidence="8 9" id="KW-0472">Membrane</keyword>
<feature type="transmembrane region" description="Helical" evidence="9">
    <location>
        <begin position="403"/>
        <end position="422"/>
    </location>
</feature>
<evidence type="ECO:0000256" key="9">
    <source>
        <dbReference type="RuleBase" id="RU362122"/>
    </source>
</evidence>
<organism evidence="10 11">
    <name type="scientific">Clostridium ganghwense</name>
    <dbReference type="NCBI Taxonomy" id="312089"/>
    <lineage>
        <taxon>Bacteria</taxon>
        <taxon>Bacillati</taxon>
        <taxon>Bacillota</taxon>
        <taxon>Clostridia</taxon>
        <taxon>Eubacteriales</taxon>
        <taxon>Clostridiaceae</taxon>
        <taxon>Clostridium</taxon>
    </lineage>
</organism>
<evidence type="ECO:0000313" key="10">
    <source>
        <dbReference type="EMBL" id="MCY6369178.1"/>
    </source>
</evidence>
<gene>
    <name evidence="10" type="primary">brnQ</name>
    <name evidence="10" type="ORF">OXH55_00775</name>
</gene>
<dbReference type="Pfam" id="PF05525">
    <property type="entry name" value="Branch_AA_trans"/>
    <property type="match status" value="1"/>
</dbReference>
<feature type="transmembrane region" description="Helical" evidence="9">
    <location>
        <begin position="7"/>
        <end position="26"/>
    </location>
</feature>
<evidence type="ECO:0000256" key="1">
    <source>
        <dbReference type="ARBA" id="ARBA00004651"/>
    </source>
</evidence>
<dbReference type="Proteomes" id="UP001079657">
    <property type="component" value="Unassembled WGS sequence"/>
</dbReference>
<evidence type="ECO:0000256" key="2">
    <source>
        <dbReference type="ARBA" id="ARBA00008540"/>
    </source>
</evidence>
<keyword evidence="4" id="KW-1003">Cell membrane</keyword>
<evidence type="ECO:0000256" key="5">
    <source>
        <dbReference type="ARBA" id="ARBA00022692"/>
    </source>
</evidence>
<dbReference type="PANTHER" id="PTHR30588:SF0">
    <property type="entry name" value="BRANCHED-CHAIN AMINO ACID PERMEASE BRNQ"/>
    <property type="match status" value="1"/>
</dbReference>
<feature type="transmembrane region" description="Helical" evidence="9">
    <location>
        <begin position="146"/>
        <end position="164"/>
    </location>
</feature>
<comment type="subcellular location">
    <subcellularLocation>
        <location evidence="1 9">Cell membrane</location>
        <topology evidence="1 9">Multi-pass membrane protein</topology>
    </subcellularLocation>
</comment>
<dbReference type="RefSeq" id="WP_268047497.1">
    <property type="nucleotide sequence ID" value="NZ_JAPQES010000001.1"/>
</dbReference>
<evidence type="ECO:0000256" key="6">
    <source>
        <dbReference type="ARBA" id="ARBA00022970"/>
    </source>
</evidence>
<feature type="transmembrane region" description="Helical" evidence="9">
    <location>
        <begin position="331"/>
        <end position="351"/>
    </location>
</feature>
<accession>A0ABT4CL10</accession>
<dbReference type="PANTHER" id="PTHR30588">
    <property type="entry name" value="BRANCHED-CHAIN AMINO ACID TRANSPORT SYSTEM 2 CARRIER PROTEIN"/>
    <property type="match status" value="1"/>
</dbReference>
<keyword evidence="11" id="KW-1185">Reference proteome</keyword>
<evidence type="ECO:0000256" key="7">
    <source>
        <dbReference type="ARBA" id="ARBA00022989"/>
    </source>
</evidence>
<sequence length="428" mass="44649">MNKKSKDILVLGVALFAMFFGAGNLIFPPSLGLFAGKNWVICGIGFFLTAIGMPLLGIVAASKAGGTIADVGNKVHPIFSKIFAIVIILAIGPLLAIPRTGATTFEMGIKPIFPGVSPAIGSIIFFGLTLYFVIKPTEMMDKVAKILTPLLLIMVFAIIIKGIISPLGTPTTEMTINPISKGFTEGYQTMDALASLLFGGVVLNSIISKGYTSEKDHISMTIKAGIIASIGLALVYGGLIYLGASTNSIFPIDKPKSDLLIAITNTLFGNFGKIALGIVVSLACLTTSIGLTATVGNYFSDLSNNKISYKAVVIITVIFSGVFASVGVEKIVALAVPLLVAVYPIAIVLILMNIFNDYIPKTAYVGAVFGTLIISLYDGASAAGVNTAALGGIISKLPLASHGFAWIVPSIIGALISIVLLSKKINKI</sequence>
<reference evidence="10" key="1">
    <citation type="submission" date="2022-12" db="EMBL/GenBank/DDBJ databases">
        <authorList>
            <person name="Wang J."/>
        </authorList>
    </citation>
    <scope>NUCLEOTIDE SEQUENCE</scope>
    <source>
        <strain evidence="10">HY-42-06</strain>
    </source>
</reference>